<sequence length="108" mass="12077">MSAHAHSFPPSLALPPHTDRSLGHSKSLGMGRSWERRGKGGMAIVMLLTRWVLITFGPDWNHRWYSSSSFQNNESSVKWYSSTANTSFKSGKGFKTVAFSVADERELT</sequence>
<dbReference type="EMBL" id="HBUF01183025">
    <property type="protein sequence ID" value="CAG6655827.1"/>
    <property type="molecule type" value="Transcribed_RNA"/>
</dbReference>
<evidence type="ECO:0000313" key="2">
    <source>
        <dbReference type="EMBL" id="CAG6655847.1"/>
    </source>
</evidence>
<dbReference type="EMBL" id="HBUF01183028">
    <property type="protein sequence ID" value="CAG6655839.1"/>
    <property type="molecule type" value="Transcribed_RNA"/>
</dbReference>
<accession>A0A8D8WD49</accession>
<dbReference type="AlphaFoldDB" id="A0A8D8WD49"/>
<evidence type="ECO:0000256" key="1">
    <source>
        <dbReference type="SAM" id="MobiDB-lite"/>
    </source>
</evidence>
<dbReference type="EMBL" id="HBUF01183019">
    <property type="protein sequence ID" value="CAG6655803.1"/>
    <property type="molecule type" value="Transcribed_RNA"/>
</dbReference>
<dbReference type="EMBL" id="HBUF01183021">
    <property type="protein sequence ID" value="CAG6655811.1"/>
    <property type="molecule type" value="Transcribed_RNA"/>
</dbReference>
<organism evidence="2">
    <name type="scientific">Cacopsylla melanoneura</name>
    <dbReference type="NCBI Taxonomy" id="428564"/>
    <lineage>
        <taxon>Eukaryota</taxon>
        <taxon>Metazoa</taxon>
        <taxon>Ecdysozoa</taxon>
        <taxon>Arthropoda</taxon>
        <taxon>Hexapoda</taxon>
        <taxon>Insecta</taxon>
        <taxon>Pterygota</taxon>
        <taxon>Neoptera</taxon>
        <taxon>Paraneoptera</taxon>
        <taxon>Hemiptera</taxon>
        <taxon>Sternorrhyncha</taxon>
        <taxon>Psylloidea</taxon>
        <taxon>Psyllidae</taxon>
        <taxon>Psyllinae</taxon>
        <taxon>Cacopsylla</taxon>
    </lineage>
</organism>
<dbReference type="EMBL" id="HBUF01183023">
    <property type="protein sequence ID" value="CAG6655819.1"/>
    <property type="molecule type" value="Transcribed_RNA"/>
</dbReference>
<dbReference type="EMBL" id="HBUF01183029">
    <property type="protein sequence ID" value="CAG6655843.1"/>
    <property type="molecule type" value="Transcribed_RNA"/>
</dbReference>
<dbReference type="EMBL" id="HBUF01183024">
    <property type="protein sequence ID" value="CAG6655823.1"/>
    <property type="molecule type" value="Transcribed_RNA"/>
</dbReference>
<protein>
    <submittedName>
        <fullName evidence="2">Uncharacterized protein</fullName>
    </submittedName>
</protein>
<name>A0A8D8WD49_9HEMI</name>
<dbReference type="EMBL" id="HBUF01183030">
    <property type="protein sequence ID" value="CAG6655847.1"/>
    <property type="molecule type" value="Transcribed_RNA"/>
</dbReference>
<dbReference type="EMBL" id="HBUF01183026">
    <property type="protein sequence ID" value="CAG6655831.1"/>
    <property type="molecule type" value="Transcribed_RNA"/>
</dbReference>
<dbReference type="EMBL" id="HBUF01183027">
    <property type="protein sequence ID" value="CAG6655835.1"/>
    <property type="molecule type" value="Transcribed_RNA"/>
</dbReference>
<feature type="region of interest" description="Disordered" evidence="1">
    <location>
        <begin position="1"/>
        <end position="35"/>
    </location>
</feature>
<proteinExistence type="predicted"/>
<reference evidence="2" key="1">
    <citation type="submission" date="2021-05" db="EMBL/GenBank/DDBJ databases">
        <authorList>
            <person name="Alioto T."/>
            <person name="Alioto T."/>
            <person name="Gomez Garrido J."/>
        </authorList>
    </citation>
    <scope>NUCLEOTIDE SEQUENCE</scope>
</reference>
<dbReference type="EMBL" id="HBUF01183020">
    <property type="protein sequence ID" value="CAG6655807.1"/>
    <property type="molecule type" value="Transcribed_RNA"/>
</dbReference>
<dbReference type="EMBL" id="HBUF01183022">
    <property type="protein sequence ID" value="CAG6655815.1"/>
    <property type="molecule type" value="Transcribed_RNA"/>
</dbReference>